<name>A0A3E0U3F0_9GAMM</name>
<dbReference type="SUPFAM" id="SSF53098">
    <property type="entry name" value="Ribonuclease H-like"/>
    <property type="match status" value="1"/>
</dbReference>
<dbReference type="InterPro" id="IPR036397">
    <property type="entry name" value="RNaseH_sf"/>
</dbReference>
<evidence type="ECO:0000259" key="1">
    <source>
        <dbReference type="PROSITE" id="PS50994"/>
    </source>
</evidence>
<comment type="caution">
    <text evidence="2">The sequence shown here is derived from an EMBL/GenBank/DDBJ whole genome shotgun (WGS) entry which is preliminary data.</text>
</comment>
<sequence>MKTASLRVGLHLLINGERLCIERIVDDKCYLINSKDGGIKLLSKSEIAEGITEEQIFIDSSEEGAKKCEHVAADMSVLSEKEQQCVERKLDYISDARQALGEKPTNKQLKAVILFTAEKRNEKPPAISTVYEWWRRWHSNYHDISSLVNKRTGSSKPKRLSNFVLTLFDNLVEEVYLNEQRVMKSKVYEIFEHKLHYIKSTTNPDIHIPSRAQFYRLFKRFDPYQVMLAREGKYAAERHFRLTGSGVRVTRILERVEVDHTPLNILVVSDTTGLAIGRPNLTTLIDYNSKMILGFEVGFEPPSELSVMRALKNAILTKGYLAKKYSSIKETWPSHGIPTTLICDNGLEFHSKNLRRVCHELTVE</sequence>
<dbReference type="AlphaFoldDB" id="A0A3E0U3F0"/>
<organism evidence="2 3">
    <name type="scientific">Thalassotalea euphylliae</name>
    <dbReference type="NCBI Taxonomy" id="1655234"/>
    <lineage>
        <taxon>Bacteria</taxon>
        <taxon>Pseudomonadati</taxon>
        <taxon>Pseudomonadota</taxon>
        <taxon>Gammaproteobacteria</taxon>
        <taxon>Alteromonadales</taxon>
        <taxon>Colwelliaceae</taxon>
        <taxon>Thalassotalea</taxon>
    </lineage>
</organism>
<keyword evidence="3" id="KW-1185">Reference proteome</keyword>
<dbReference type="Gene3D" id="3.30.420.10">
    <property type="entry name" value="Ribonuclease H-like superfamily/Ribonuclease H"/>
    <property type="match status" value="1"/>
</dbReference>
<evidence type="ECO:0000313" key="2">
    <source>
        <dbReference type="EMBL" id="REL31250.1"/>
    </source>
</evidence>
<evidence type="ECO:0000313" key="3">
    <source>
        <dbReference type="Proteomes" id="UP000256899"/>
    </source>
</evidence>
<reference evidence="3" key="1">
    <citation type="submission" date="2018-08" db="EMBL/GenBank/DDBJ databases">
        <title>Thalassotalea euphylliae genome.</title>
        <authorList>
            <person name="Summers S."/>
            <person name="Rice S.A."/>
            <person name="Freckelton M.L."/>
            <person name="Nedved B.T."/>
            <person name="Hadfield M.G."/>
        </authorList>
    </citation>
    <scope>NUCLEOTIDE SEQUENCE [LARGE SCALE GENOMIC DNA]</scope>
    <source>
        <strain evidence="3">H3</strain>
    </source>
</reference>
<dbReference type="InterPro" id="IPR012337">
    <property type="entry name" value="RNaseH-like_sf"/>
</dbReference>
<dbReference type="GO" id="GO:0015074">
    <property type="term" value="P:DNA integration"/>
    <property type="evidence" value="ECO:0007669"/>
    <property type="project" value="InterPro"/>
</dbReference>
<dbReference type="GO" id="GO:0003676">
    <property type="term" value="F:nucleic acid binding"/>
    <property type="evidence" value="ECO:0007669"/>
    <property type="project" value="InterPro"/>
</dbReference>
<gene>
    <name evidence="2" type="ORF">DXX94_11300</name>
</gene>
<protein>
    <recommendedName>
        <fullName evidence="1">Integrase catalytic domain-containing protein</fullName>
    </recommendedName>
</protein>
<proteinExistence type="predicted"/>
<dbReference type="PROSITE" id="PS50994">
    <property type="entry name" value="INTEGRASE"/>
    <property type="match status" value="1"/>
</dbReference>
<dbReference type="EMBL" id="QUOT01000001">
    <property type="protein sequence ID" value="REL31250.1"/>
    <property type="molecule type" value="Genomic_DNA"/>
</dbReference>
<accession>A0A3E0U3F0</accession>
<dbReference type="RefSeq" id="WP_116015946.1">
    <property type="nucleotide sequence ID" value="NZ_QUOT01000001.1"/>
</dbReference>
<feature type="domain" description="Integrase catalytic" evidence="1">
    <location>
        <begin position="258"/>
        <end position="364"/>
    </location>
</feature>
<dbReference type="Proteomes" id="UP000256899">
    <property type="component" value="Unassembled WGS sequence"/>
</dbReference>
<dbReference type="InterPro" id="IPR001584">
    <property type="entry name" value="Integrase_cat-core"/>
</dbReference>